<dbReference type="OrthoDB" id="2887at2759"/>
<dbReference type="Pfam" id="PF00120">
    <property type="entry name" value="Gln-synt_C"/>
    <property type="match status" value="2"/>
</dbReference>
<dbReference type="EMBL" id="CAJVNV010000055">
    <property type="protein sequence ID" value="CAG8000659.1"/>
    <property type="molecule type" value="Genomic_DNA"/>
</dbReference>
<protein>
    <recommendedName>
        <fullName evidence="4">GS catalytic domain-containing protein</fullName>
    </recommendedName>
</protein>
<dbReference type="InterPro" id="IPR014746">
    <property type="entry name" value="Gln_synth/guanido_kin_cat_dom"/>
</dbReference>
<keyword evidence="1" id="KW-0436">Ligase</keyword>
<evidence type="ECO:0000259" key="4">
    <source>
        <dbReference type="PROSITE" id="PS51987"/>
    </source>
</evidence>
<evidence type="ECO:0000313" key="5">
    <source>
        <dbReference type="EMBL" id="CAG8000659.1"/>
    </source>
</evidence>
<dbReference type="PANTHER" id="PTHR43785:SF2">
    <property type="entry name" value="TYPE-1 GLUTAMINE SYNTHETASE 1"/>
    <property type="match status" value="1"/>
</dbReference>
<evidence type="ECO:0000256" key="1">
    <source>
        <dbReference type="ARBA" id="ARBA00022598"/>
    </source>
</evidence>
<dbReference type="InterPro" id="IPR008146">
    <property type="entry name" value="Gln_synth_cat_dom"/>
</dbReference>
<dbReference type="AlphaFoldDB" id="A0A9W4HFV1"/>
<feature type="domain" description="GS catalytic" evidence="4">
    <location>
        <begin position="217"/>
        <end position="387"/>
    </location>
</feature>
<comment type="similarity">
    <text evidence="2 3">Belongs to the glutamine synthetase family.</text>
</comment>
<name>A0A9W4HFV1_PENNA</name>
<evidence type="ECO:0000256" key="3">
    <source>
        <dbReference type="RuleBase" id="RU000384"/>
    </source>
</evidence>
<evidence type="ECO:0000256" key="2">
    <source>
        <dbReference type="PROSITE-ProRule" id="PRU01331"/>
    </source>
</evidence>
<reference evidence="5" key="1">
    <citation type="submission" date="2021-07" db="EMBL/GenBank/DDBJ databases">
        <authorList>
            <person name="Branca A.L. A."/>
        </authorList>
    </citation>
    <scope>NUCLEOTIDE SEQUENCE</scope>
</reference>
<comment type="caution">
    <text evidence="5">The sequence shown here is derived from an EMBL/GenBank/DDBJ whole genome shotgun (WGS) entry which is preliminary data.</text>
</comment>
<dbReference type="PROSITE" id="PS51987">
    <property type="entry name" value="GS_CATALYTIC"/>
    <property type="match status" value="1"/>
</dbReference>
<evidence type="ECO:0000313" key="6">
    <source>
        <dbReference type="Proteomes" id="UP001153461"/>
    </source>
</evidence>
<organism evidence="5 6">
    <name type="scientific">Penicillium nalgiovense</name>
    <dbReference type="NCBI Taxonomy" id="60175"/>
    <lineage>
        <taxon>Eukaryota</taxon>
        <taxon>Fungi</taxon>
        <taxon>Dikarya</taxon>
        <taxon>Ascomycota</taxon>
        <taxon>Pezizomycotina</taxon>
        <taxon>Eurotiomycetes</taxon>
        <taxon>Eurotiomycetidae</taxon>
        <taxon>Eurotiales</taxon>
        <taxon>Aspergillaceae</taxon>
        <taxon>Penicillium</taxon>
    </lineage>
</organism>
<sequence length="387" mass="42916">MQWVDYTVIVRVCMFPIDEFARIARHQRRVGITLGVLWMLQDDTVIRDESATGQFYMQPDLSSLYRNGGMTAPAAPSATVMTFWRSETNGPFDGCPRTTLQTMANKLQSEYNLNILCGFEIEVIFLKPNKDERTGQTTTIPQQRPPSPGLHQTLVSMDIFIQQFHAESAPGQFEFVLPPATPLAAVDALFATRQVVTACCACPSIHLAISPPTGEANFLAGIMAHYPVIVAFTLPQDASYDRVCSGRLAGSEWVARGFQNRETPVRKIGPGHWEFKSVDGLANPYLAVAALLAGGYIGLKEDVPLTMQECTVDASTLTPSQRTTMGITTPLPKSIAQSLEALEKDESLRDMLVHDLISSYLTVKRAESARLLSMSEEERQLWHLERY</sequence>
<dbReference type="SUPFAM" id="SSF55931">
    <property type="entry name" value="Glutamine synthetase/guanido kinase"/>
    <property type="match status" value="1"/>
</dbReference>
<proteinExistence type="inferred from homology"/>
<accession>A0A9W4HFV1</accession>
<dbReference type="SMART" id="SM01230">
    <property type="entry name" value="Gln-synt_C"/>
    <property type="match status" value="1"/>
</dbReference>
<dbReference type="Gene3D" id="3.30.590.10">
    <property type="entry name" value="Glutamine synthetase/guanido kinase, catalytic domain"/>
    <property type="match status" value="2"/>
</dbReference>
<gene>
    <name evidence="5" type="ORF">PNAL_LOCUS1871</name>
</gene>
<dbReference type="Proteomes" id="UP001153461">
    <property type="component" value="Unassembled WGS sequence"/>
</dbReference>
<dbReference type="GO" id="GO:0004356">
    <property type="term" value="F:glutamine synthetase activity"/>
    <property type="evidence" value="ECO:0007669"/>
    <property type="project" value="InterPro"/>
</dbReference>
<dbReference type="PANTHER" id="PTHR43785">
    <property type="entry name" value="GAMMA-GLUTAMYLPUTRESCINE SYNTHETASE"/>
    <property type="match status" value="1"/>
</dbReference>